<comment type="caution">
    <text evidence="1">The sequence shown here is derived from an EMBL/GenBank/DDBJ whole genome shotgun (WGS) entry which is preliminary data.</text>
</comment>
<dbReference type="Proteomes" id="UP000078286">
    <property type="component" value="Unassembled WGS sequence"/>
</dbReference>
<reference evidence="1 2" key="1">
    <citation type="submission" date="2016-04" db="EMBL/GenBank/DDBJ databases">
        <title>ATOL: Assembling a taxonomically balanced genome-scale reconstruction of the evolutionary history of the Enterobacteriaceae.</title>
        <authorList>
            <person name="Plunkett G.III."/>
            <person name="Neeno-Eckwall E.C."/>
            <person name="Glasner J.D."/>
            <person name="Perna N.T."/>
        </authorList>
    </citation>
    <scope>NUCLEOTIDE SEQUENCE [LARGE SCALE GENOMIC DNA]</scope>
    <source>
        <strain evidence="1 2">ATCC 51607</strain>
    </source>
</reference>
<dbReference type="PATRIC" id="fig|1354255.3.peg.1109"/>
<dbReference type="AlphaFoldDB" id="A0A1B7HVU2"/>
<protein>
    <submittedName>
        <fullName evidence="1">Uncharacterized protein</fullName>
    </submittedName>
</protein>
<gene>
    <name evidence="1" type="ORF">M979_1078</name>
</gene>
<evidence type="ECO:0000313" key="1">
    <source>
        <dbReference type="EMBL" id="OAT19766.1"/>
    </source>
</evidence>
<proteinExistence type="predicted"/>
<organism evidence="1 2">
    <name type="scientific">Buttiauxella noackiae ATCC 51607</name>
    <dbReference type="NCBI Taxonomy" id="1354255"/>
    <lineage>
        <taxon>Bacteria</taxon>
        <taxon>Pseudomonadati</taxon>
        <taxon>Pseudomonadota</taxon>
        <taxon>Gammaproteobacteria</taxon>
        <taxon>Enterobacterales</taxon>
        <taxon>Enterobacteriaceae</taxon>
        <taxon>Buttiauxella</taxon>
    </lineage>
</organism>
<accession>A0A1B7HVU2</accession>
<evidence type="ECO:0000313" key="2">
    <source>
        <dbReference type="Proteomes" id="UP000078286"/>
    </source>
</evidence>
<dbReference type="RefSeq" id="WP_064554023.1">
    <property type="nucleotide sequence ID" value="NZ_LXEO01000014.1"/>
</dbReference>
<sequence>MKQLPKVSKVALEELEYKNKTKPVIAGIIATMLSGASIQANASTDASVITPAIQTTVTQNTNTSGNTSAVILNKPALEGEAFAAHYSHSSHSSHSSHYSCTPGSTC</sequence>
<dbReference type="EMBL" id="LXEO01000014">
    <property type="protein sequence ID" value="OAT19766.1"/>
    <property type="molecule type" value="Genomic_DNA"/>
</dbReference>
<keyword evidence="2" id="KW-1185">Reference proteome</keyword>
<name>A0A1B7HVU2_9ENTR</name>